<evidence type="ECO:0000313" key="2">
    <source>
        <dbReference type="Proteomes" id="UP000598971"/>
    </source>
</evidence>
<dbReference type="Pfam" id="PF04134">
    <property type="entry name" value="DCC1-like"/>
    <property type="match status" value="1"/>
</dbReference>
<organism evidence="1 2">
    <name type="scientific">Limnovirga soli</name>
    <dbReference type="NCBI Taxonomy" id="2656915"/>
    <lineage>
        <taxon>Bacteria</taxon>
        <taxon>Pseudomonadati</taxon>
        <taxon>Bacteroidota</taxon>
        <taxon>Chitinophagia</taxon>
        <taxon>Chitinophagales</taxon>
        <taxon>Chitinophagaceae</taxon>
        <taxon>Limnovirga</taxon>
    </lineage>
</organism>
<protein>
    <submittedName>
        <fullName evidence="1">DUF393 domain-containing protein</fullName>
    </submittedName>
</protein>
<dbReference type="Proteomes" id="UP000598971">
    <property type="component" value="Unassembled WGS sequence"/>
</dbReference>
<comment type="caution">
    <text evidence="1">The sequence shown here is derived from an EMBL/GenBank/DDBJ whole genome shotgun (WGS) entry which is preliminary data.</text>
</comment>
<name>A0A8J8JRS5_9BACT</name>
<dbReference type="AlphaFoldDB" id="A0A8J8JRS5"/>
<dbReference type="InterPro" id="IPR052927">
    <property type="entry name" value="DCC_oxidoreductase"/>
</dbReference>
<dbReference type="EMBL" id="WHPF01000001">
    <property type="protein sequence ID" value="NNV53943.1"/>
    <property type="molecule type" value="Genomic_DNA"/>
</dbReference>
<dbReference type="RefSeq" id="WP_171605859.1">
    <property type="nucleotide sequence ID" value="NZ_WHPF01000001.1"/>
</dbReference>
<dbReference type="PANTHER" id="PTHR33639:SF2">
    <property type="entry name" value="DUF393 DOMAIN-CONTAINING PROTEIN"/>
    <property type="match status" value="1"/>
</dbReference>
<keyword evidence="2" id="KW-1185">Reference proteome</keyword>
<accession>A0A8J8JRS5</accession>
<dbReference type="PANTHER" id="PTHR33639">
    <property type="entry name" value="THIOL-DISULFIDE OXIDOREDUCTASE DCC"/>
    <property type="match status" value="1"/>
</dbReference>
<dbReference type="GO" id="GO:0015035">
    <property type="term" value="F:protein-disulfide reductase activity"/>
    <property type="evidence" value="ECO:0007669"/>
    <property type="project" value="InterPro"/>
</dbReference>
<reference evidence="1" key="1">
    <citation type="submission" date="2019-10" db="EMBL/GenBank/DDBJ databases">
        <title>Draft genome sequence of Panacibacter sp. KCS-6.</title>
        <authorList>
            <person name="Yim K.J."/>
        </authorList>
    </citation>
    <scope>NUCLEOTIDE SEQUENCE</scope>
    <source>
        <strain evidence="1">KCS-6</strain>
    </source>
</reference>
<gene>
    <name evidence="1" type="ORF">GD597_00640</name>
</gene>
<dbReference type="InterPro" id="IPR007263">
    <property type="entry name" value="DCC1-like"/>
</dbReference>
<evidence type="ECO:0000313" key="1">
    <source>
        <dbReference type="EMBL" id="NNV53943.1"/>
    </source>
</evidence>
<proteinExistence type="predicted"/>
<sequence>MLASTETQTNPVILFDGVCNLCSSSVQFIIEHDPQRRFRYASLQSAYGQKVMQQFGLPAGELNSFILYQQGKIYTKSTGALMVAKQLNKLWPILYGFIIIPPFIRNGVYGFIANNRYKWFGKKDACWLPTPELRKLFLDTAA</sequence>